<dbReference type="OrthoDB" id="8218752at2"/>
<keyword evidence="2" id="KW-0732">Signal</keyword>
<dbReference type="SUPFAM" id="SSF51182">
    <property type="entry name" value="RmlC-like cupins"/>
    <property type="match status" value="1"/>
</dbReference>
<name>A0A328B4D4_9CAUL</name>
<dbReference type="RefSeq" id="WP_111458016.1">
    <property type="nucleotide sequence ID" value="NZ_QFYP01000001.1"/>
</dbReference>
<dbReference type="InterPro" id="IPR014710">
    <property type="entry name" value="RmlC-like_jellyroll"/>
</dbReference>
<dbReference type="InterPro" id="IPR003313">
    <property type="entry name" value="AraC-bd"/>
</dbReference>
<feature type="domain" description="AraC-type arabinose-binding/dimerisation" evidence="3">
    <location>
        <begin position="121"/>
        <end position="163"/>
    </location>
</feature>
<organism evidence="4 5">
    <name type="scientific">Phenylobacterium hankyongense</name>
    <dbReference type="NCBI Taxonomy" id="1813876"/>
    <lineage>
        <taxon>Bacteria</taxon>
        <taxon>Pseudomonadati</taxon>
        <taxon>Pseudomonadota</taxon>
        <taxon>Alphaproteobacteria</taxon>
        <taxon>Caulobacterales</taxon>
        <taxon>Caulobacteraceae</taxon>
        <taxon>Phenylobacterium</taxon>
    </lineage>
</organism>
<reference evidence="5" key="1">
    <citation type="submission" date="2018-05" db="EMBL/GenBank/DDBJ databases">
        <authorList>
            <person name="Li X."/>
        </authorList>
    </citation>
    <scope>NUCLEOTIDE SEQUENCE [LARGE SCALE GENOMIC DNA]</scope>
    <source>
        <strain evidence="5">HKS-05</strain>
    </source>
</reference>
<keyword evidence="5" id="KW-1185">Reference proteome</keyword>
<dbReference type="Pfam" id="PF02311">
    <property type="entry name" value="AraC_binding"/>
    <property type="match status" value="1"/>
</dbReference>
<evidence type="ECO:0000313" key="4">
    <source>
        <dbReference type="EMBL" id="RAK60724.1"/>
    </source>
</evidence>
<dbReference type="GO" id="GO:0003677">
    <property type="term" value="F:DNA binding"/>
    <property type="evidence" value="ECO:0007669"/>
    <property type="project" value="UniProtKB-KW"/>
</dbReference>
<dbReference type="Proteomes" id="UP000249842">
    <property type="component" value="Unassembled WGS sequence"/>
</dbReference>
<comment type="caution">
    <text evidence="4">The sequence shown here is derived from an EMBL/GenBank/DDBJ whole genome shotgun (WGS) entry which is preliminary data.</text>
</comment>
<evidence type="ECO:0000313" key="5">
    <source>
        <dbReference type="Proteomes" id="UP000249842"/>
    </source>
</evidence>
<dbReference type="InterPro" id="IPR011051">
    <property type="entry name" value="RmlC_Cupin_sf"/>
</dbReference>
<keyword evidence="1" id="KW-0238">DNA-binding</keyword>
<proteinExistence type="predicted"/>
<accession>A0A328B4D4</accession>
<dbReference type="GO" id="GO:0006355">
    <property type="term" value="P:regulation of DNA-templated transcription"/>
    <property type="evidence" value="ECO:0007669"/>
    <property type="project" value="InterPro"/>
</dbReference>
<evidence type="ECO:0000256" key="1">
    <source>
        <dbReference type="ARBA" id="ARBA00023125"/>
    </source>
</evidence>
<dbReference type="Gene3D" id="2.60.120.10">
    <property type="entry name" value="Jelly Rolls"/>
    <property type="match status" value="1"/>
</dbReference>
<protein>
    <recommendedName>
        <fullName evidence="3">AraC-type arabinose-binding/dimerisation domain-containing protein</fullName>
    </recommendedName>
</protein>
<evidence type="ECO:0000256" key="2">
    <source>
        <dbReference type="SAM" id="SignalP"/>
    </source>
</evidence>
<evidence type="ECO:0000259" key="3">
    <source>
        <dbReference type="Pfam" id="PF02311"/>
    </source>
</evidence>
<dbReference type="EMBL" id="QFYP01000001">
    <property type="protein sequence ID" value="RAK60724.1"/>
    <property type="molecule type" value="Genomic_DNA"/>
</dbReference>
<feature type="signal peptide" evidence="2">
    <location>
        <begin position="1"/>
        <end position="29"/>
    </location>
</feature>
<dbReference type="AlphaFoldDB" id="A0A328B4D4"/>
<gene>
    <name evidence="4" type="ORF">DJ021_13355</name>
</gene>
<feature type="chain" id="PRO_5016375870" description="AraC-type arabinose-binding/dimerisation domain-containing protein" evidence="2">
    <location>
        <begin position="30"/>
        <end position="165"/>
    </location>
</feature>
<sequence>MSQPANSVRSAALAAITAGLLSLASAAVAQPAEEGTYVSAAELSAKVAKTTEGTALYTVPTGPGAIVLAARRTRDGEVEVHDRLNDEFVAREGHASVRVGGRVEGNRQTAAGEWRGGAITGGRVYQMSPGDVLWIPAGLPHQVLVPTGKSFSYLAFKYPKAEAAH</sequence>